<dbReference type="InterPro" id="IPR003140">
    <property type="entry name" value="PLipase/COase/thioEstase"/>
</dbReference>
<dbReference type="EMBL" id="CP006650">
    <property type="protein sequence ID" value="AGT08784.1"/>
    <property type="molecule type" value="Genomic_DNA"/>
</dbReference>
<dbReference type="eggNOG" id="COG0412">
    <property type="taxonomic scope" value="Bacteria"/>
</dbReference>
<dbReference type="HOGENOM" id="CLU_1459985_0_0_5"/>
<proteinExistence type="predicted"/>
<organism evidence="2 3">
    <name type="scientific">Paracoccus aminophilus JCM 7686</name>
    <dbReference type="NCBI Taxonomy" id="1367847"/>
    <lineage>
        <taxon>Bacteria</taxon>
        <taxon>Pseudomonadati</taxon>
        <taxon>Pseudomonadota</taxon>
        <taxon>Alphaproteobacteria</taxon>
        <taxon>Rhodobacterales</taxon>
        <taxon>Paracoccaceae</taxon>
        <taxon>Paracoccus</taxon>
    </lineage>
</organism>
<name>S5XN94_PARAH</name>
<keyword evidence="3" id="KW-1185">Reference proteome</keyword>
<evidence type="ECO:0000259" key="1">
    <source>
        <dbReference type="Pfam" id="PF02230"/>
    </source>
</evidence>
<dbReference type="RefSeq" id="WP_020950422.1">
    <property type="nucleotide sequence ID" value="NC_022041.1"/>
</dbReference>
<gene>
    <name evidence="2" type="ORF">JCM7686_1683</name>
</gene>
<evidence type="ECO:0000313" key="2">
    <source>
        <dbReference type="EMBL" id="AGT08784.1"/>
    </source>
</evidence>
<dbReference type="KEGG" id="pami:JCM7686_1683"/>
<sequence>MTIFPQRRGRGKSGGVYGEGLASDGSGYSCDAEIALAGFERAVEDLDDVIRNLRNLEDVDETRLVIGGVSRGGILAIAYAGMRPGLFRGAINFNGGWLGRACPSHETVNPSLFALGATAGIPTLWLHGSHDQYYRIGHCRANFERFRAAGGQGHFVSAPAGHALMFKPALWRPHVDPYMSGLFPE</sequence>
<dbReference type="GO" id="GO:0016787">
    <property type="term" value="F:hydrolase activity"/>
    <property type="evidence" value="ECO:0007669"/>
    <property type="project" value="InterPro"/>
</dbReference>
<protein>
    <recommendedName>
        <fullName evidence="1">Phospholipase/carboxylesterase/thioesterase domain-containing protein</fullName>
    </recommendedName>
</protein>
<dbReference type="STRING" id="1367847.JCM7686_1683"/>
<feature type="domain" description="Phospholipase/carboxylesterase/thioesterase" evidence="1">
    <location>
        <begin position="36"/>
        <end position="162"/>
    </location>
</feature>
<dbReference type="SUPFAM" id="SSF53474">
    <property type="entry name" value="alpha/beta-Hydrolases"/>
    <property type="match status" value="1"/>
</dbReference>
<dbReference type="AlphaFoldDB" id="S5XN94"/>
<reference evidence="2 3" key="1">
    <citation type="journal article" date="2014" name="BMC Genomics">
        <title>Architecture and functions of a multipartite genome of the methylotrophic bacterium Paracoccus aminophilus JCM 7686, containing primary and secondary chromids.</title>
        <authorList>
            <person name="Dziewit L."/>
            <person name="Czarnecki J."/>
            <person name="Wibberg D."/>
            <person name="Radlinska M."/>
            <person name="Mrozek P."/>
            <person name="Szymczak M."/>
            <person name="Schluter A."/>
            <person name="Puhler A."/>
            <person name="Bartosik D."/>
        </authorList>
    </citation>
    <scope>NUCLEOTIDE SEQUENCE [LARGE SCALE GENOMIC DNA]</scope>
    <source>
        <strain evidence="2">JCM 7686</strain>
    </source>
</reference>
<accession>S5XN94</accession>
<dbReference type="InterPro" id="IPR029058">
    <property type="entry name" value="AB_hydrolase_fold"/>
</dbReference>
<dbReference type="PATRIC" id="fig|1367847.3.peg.1664"/>
<dbReference type="Gene3D" id="3.40.50.1820">
    <property type="entry name" value="alpha/beta hydrolase"/>
    <property type="match status" value="1"/>
</dbReference>
<dbReference type="Proteomes" id="UP000015480">
    <property type="component" value="Chromosome"/>
</dbReference>
<dbReference type="Pfam" id="PF02230">
    <property type="entry name" value="Abhydrolase_2"/>
    <property type="match status" value="1"/>
</dbReference>
<evidence type="ECO:0000313" key="3">
    <source>
        <dbReference type="Proteomes" id="UP000015480"/>
    </source>
</evidence>